<keyword evidence="5" id="KW-0418">Kinase</keyword>
<reference evidence="11 12" key="1">
    <citation type="journal article" date="2019" name="PLoS Negl. Trop. Dis.">
        <title>Whole genome sequencing of Entamoeba nuttalli reveals mammalian host-related molecular signatures and a novel octapeptide-repeat surface protein.</title>
        <authorList>
            <person name="Tanaka M."/>
            <person name="Makiuchi T."/>
            <person name="Komiyama T."/>
            <person name="Shiina T."/>
            <person name="Osaki K."/>
            <person name="Tachibana H."/>
        </authorList>
    </citation>
    <scope>NUCLEOTIDE SEQUENCE [LARGE SCALE GENOMIC DNA]</scope>
    <source>
        <strain evidence="11 12">P19-061405</strain>
    </source>
</reference>
<evidence type="ECO:0000256" key="6">
    <source>
        <dbReference type="ARBA" id="ARBA00022840"/>
    </source>
</evidence>
<dbReference type="EC" id="2.7.11.1" evidence="1"/>
<proteinExistence type="predicted"/>
<dbReference type="SUPFAM" id="SSF56112">
    <property type="entry name" value="Protein kinase-like (PK-like)"/>
    <property type="match status" value="1"/>
</dbReference>
<evidence type="ECO:0000256" key="4">
    <source>
        <dbReference type="ARBA" id="ARBA00022741"/>
    </source>
</evidence>
<dbReference type="Gene3D" id="1.10.510.10">
    <property type="entry name" value="Transferase(Phosphotransferase) domain 1"/>
    <property type="match status" value="1"/>
</dbReference>
<evidence type="ECO:0000256" key="2">
    <source>
        <dbReference type="ARBA" id="ARBA00022527"/>
    </source>
</evidence>
<keyword evidence="12" id="KW-1185">Reference proteome</keyword>
<evidence type="ECO:0000313" key="11">
    <source>
        <dbReference type="EMBL" id="GAB1227916.1"/>
    </source>
</evidence>
<keyword evidence="3" id="KW-0808">Transferase</keyword>
<dbReference type="PANTHER" id="PTHR43895:SF32">
    <property type="entry name" value="SERINE_THREONINE-PROTEIN KINASE CHK1"/>
    <property type="match status" value="1"/>
</dbReference>
<comment type="catalytic activity">
    <reaction evidence="7">
        <text>L-threonyl-[protein] + ATP = O-phospho-L-threonyl-[protein] + ADP + H(+)</text>
        <dbReference type="Rhea" id="RHEA:46608"/>
        <dbReference type="Rhea" id="RHEA-COMP:11060"/>
        <dbReference type="Rhea" id="RHEA-COMP:11605"/>
        <dbReference type="ChEBI" id="CHEBI:15378"/>
        <dbReference type="ChEBI" id="CHEBI:30013"/>
        <dbReference type="ChEBI" id="CHEBI:30616"/>
        <dbReference type="ChEBI" id="CHEBI:61977"/>
        <dbReference type="ChEBI" id="CHEBI:456216"/>
        <dbReference type="EC" id="2.7.11.1"/>
    </reaction>
</comment>
<keyword evidence="4 9" id="KW-0547">Nucleotide-binding</keyword>
<dbReference type="Pfam" id="PF00069">
    <property type="entry name" value="Pkinase"/>
    <property type="match status" value="1"/>
</dbReference>
<evidence type="ECO:0000256" key="1">
    <source>
        <dbReference type="ARBA" id="ARBA00012513"/>
    </source>
</evidence>
<sequence length="459" mass="52685">MEGPDLTVYKIGDYIIGKKLGHGSTAVVFLGIHIMTGMKYAIKIIEKSSYKQEKIKSQIYREIIFMKIIRNSYIVQLHQIYENSTHLFIVLDYMEGGELYNLIHTQGTLDITTSIKLFCQVLRCISYLHSKGIWFVLFTLSFHKKNDNIVIYINSHRDIKPENILLDSGHTNIKLIDFGYSLFSLNEKLKERIGTPGYIAPEVFNGVDYDPFLADVYSCGELLHVMLYGSHPYFFDGKETNFPVNHGSGDLLSKMLQKDPSKRITLQQVMKHPFVKAALDNTKETAIAMYNGPGILTPQKDLLEIICYILPNINEISIRDYLASPNPNTIKEMYRLLENQFFNSSNETNTFKIKSENILLAIPTADNNILIDKITRGTTRKVICESYENENEMKLKINQICDELRIKEWTFSTINGKSKIPFEVIYSTKDGCHQVLFQTCFGCSMFTDICCVFHTLLNK</sequence>
<accession>A0ABQ0DYJ8</accession>
<evidence type="ECO:0000256" key="5">
    <source>
        <dbReference type="ARBA" id="ARBA00022777"/>
    </source>
</evidence>
<gene>
    <name evidence="11" type="ORF">ENUP19_0364G0040</name>
</gene>
<feature type="binding site" evidence="9">
    <location>
        <position position="43"/>
    </location>
    <ligand>
        <name>ATP</name>
        <dbReference type="ChEBI" id="CHEBI:30616"/>
    </ligand>
</feature>
<dbReference type="PROSITE" id="PS50011">
    <property type="entry name" value="PROTEIN_KINASE_DOM"/>
    <property type="match status" value="1"/>
</dbReference>
<evidence type="ECO:0000256" key="7">
    <source>
        <dbReference type="ARBA" id="ARBA00047899"/>
    </source>
</evidence>
<dbReference type="InterPro" id="IPR017441">
    <property type="entry name" value="Protein_kinase_ATP_BS"/>
</dbReference>
<evidence type="ECO:0000256" key="9">
    <source>
        <dbReference type="PROSITE-ProRule" id="PRU10141"/>
    </source>
</evidence>
<keyword evidence="6 9" id="KW-0067">ATP-binding</keyword>
<dbReference type="SMART" id="SM00220">
    <property type="entry name" value="S_TKc"/>
    <property type="match status" value="1"/>
</dbReference>
<evidence type="ECO:0000259" key="10">
    <source>
        <dbReference type="PROSITE" id="PS50011"/>
    </source>
</evidence>
<evidence type="ECO:0000313" key="12">
    <source>
        <dbReference type="Proteomes" id="UP001628156"/>
    </source>
</evidence>
<dbReference type="Proteomes" id="UP001628156">
    <property type="component" value="Unassembled WGS sequence"/>
</dbReference>
<keyword evidence="2" id="KW-0723">Serine/threonine-protein kinase</keyword>
<dbReference type="PANTHER" id="PTHR43895">
    <property type="entry name" value="CALCIUM/CALMODULIN-DEPENDENT PROTEIN KINASE KINASE-RELATED"/>
    <property type="match status" value="1"/>
</dbReference>
<dbReference type="InterPro" id="IPR011009">
    <property type="entry name" value="Kinase-like_dom_sf"/>
</dbReference>
<protein>
    <recommendedName>
        <fullName evidence="1">non-specific serine/threonine protein kinase</fullName>
        <ecNumber evidence="1">2.7.11.1</ecNumber>
    </recommendedName>
</protein>
<comment type="caution">
    <text evidence="11">The sequence shown here is derived from an EMBL/GenBank/DDBJ whole genome shotgun (WGS) entry which is preliminary data.</text>
</comment>
<feature type="domain" description="Protein kinase" evidence="10">
    <location>
        <begin position="14"/>
        <end position="275"/>
    </location>
</feature>
<evidence type="ECO:0000256" key="3">
    <source>
        <dbReference type="ARBA" id="ARBA00022679"/>
    </source>
</evidence>
<dbReference type="InterPro" id="IPR000719">
    <property type="entry name" value="Prot_kinase_dom"/>
</dbReference>
<comment type="catalytic activity">
    <reaction evidence="8">
        <text>L-seryl-[protein] + ATP = O-phospho-L-seryl-[protein] + ADP + H(+)</text>
        <dbReference type="Rhea" id="RHEA:17989"/>
        <dbReference type="Rhea" id="RHEA-COMP:9863"/>
        <dbReference type="Rhea" id="RHEA-COMP:11604"/>
        <dbReference type="ChEBI" id="CHEBI:15378"/>
        <dbReference type="ChEBI" id="CHEBI:29999"/>
        <dbReference type="ChEBI" id="CHEBI:30616"/>
        <dbReference type="ChEBI" id="CHEBI:83421"/>
        <dbReference type="ChEBI" id="CHEBI:456216"/>
        <dbReference type="EC" id="2.7.11.1"/>
    </reaction>
</comment>
<organism evidence="11 12">
    <name type="scientific">Entamoeba nuttalli</name>
    <dbReference type="NCBI Taxonomy" id="412467"/>
    <lineage>
        <taxon>Eukaryota</taxon>
        <taxon>Amoebozoa</taxon>
        <taxon>Evosea</taxon>
        <taxon>Archamoebae</taxon>
        <taxon>Mastigamoebida</taxon>
        <taxon>Entamoebidae</taxon>
        <taxon>Entamoeba</taxon>
    </lineage>
</organism>
<dbReference type="PROSITE" id="PS00107">
    <property type="entry name" value="PROTEIN_KINASE_ATP"/>
    <property type="match status" value="1"/>
</dbReference>
<name>A0ABQ0DYJ8_9EUKA</name>
<dbReference type="EMBL" id="BAAFRS010000364">
    <property type="protein sequence ID" value="GAB1227916.1"/>
    <property type="molecule type" value="Genomic_DNA"/>
</dbReference>
<evidence type="ECO:0000256" key="8">
    <source>
        <dbReference type="ARBA" id="ARBA00048679"/>
    </source>
</evidence>